<dbReference type="EC" id="3.2.1.-" evidence="8"/>
<feature type="compositionally biased region" description="Polar residues" evidence="9">
    <location>
        <begin position="763"/>
        <end position="772"/>
    </location>
</feature>
<evidence type="ECO:0000256" key="6">
    <source>
        <dbReference type="PIRSR" id="PIRSR601382-2"/>
    </source>
</evidence>
<evidence type="ECO:0000256" key="4">
    <source>
        <dbReference type="ARBA" id="ARBA00022801"/>
    </source>
</evidence>
<feature type="compositionally biased region" description="Polar residues" evidence="9">
    <location>
        <begin position="125"/>
        <end position="141"/>
    </location>
</feature>
<dbReference type="GO" id="GO:0016020">
    <property type="term" value="C:membrane"/>
    <property type="evidence" value="ECO:0007669"/>
    <property type="project" value="InterPro"/>
</dbReference>
<dbReference type="InterPro" id="IPR001382">
    <property type="entry name" value="Glyco_hydro_47"/>
</dbReference>
<dbReference type="GO" id="GO:0005509">
    <property type="term" value="F:calcium ion binding"/>
    <property type="evidence" value="ECO:0007669"/>
    <property type="project" value="InterPro"/>
</dbReference>
<gene>
    <name evidence="11" type="ORF">TI39_contig348g00007</name>
</gene>
<evidence type="ECO:0000256" key="9">
    <source>
        <dbReference type="SAM" id="MobiDB-lite"/>
    </source>
</evidence>
<dbReference type="InterPro" id="IPR036026">
    <property type="entry name" value="Seven-hairpin_glycosidases"/>
</dbReference>
<evidence type="ECO:0000256" key="8">
    <source>
        <dbReference type="RuleBase" id="RU361193"/>
    </source>
</evidence>
<dbReference type="InterPro" id="IPR012341">
    <property type="entry name" value="6hp_glycosidase-like_sf"/>
</dbReference>
<keyword evidence="5 7" id="KW-1015">Disulfide bond</keyword>
<name>A0A0F4GS76_9PEZI</name>
<dbReference type="PANTHER" id="PTHR11742">
    <property type="entry name" value="MANNOSYL-OLIGOSACCHARIDE ALPHA-1,2-MANNOSIDASE-RELATED"/>
    <property type="match status" value="1"/>
</dbReference>
<feature type="region of interest" description="Disordered" evidence="9">
    <location>
        <begin position="666"/>
        <end position="704"/>
    </location>
</feature>
<protein>
    <recommendedName>
        <fullName evidence="8">alpha-1,2-Mannosidase</fullName>
        <ecNumber evidence="8">3.2.1.-</ecNumber>
    </recommendedName>
</protein>
<dbReference type="Proteomes" id="UP000033647">
    <property type="component" value="Unassembled WGS sequence"/>
</dbReference>
<accession>A0A0F4GS76</accession>
<dbReference type="InterPro" id="IPR050749">
    <property type="entry name" value="Glycosyl_Hydrolase_47"/>
</dbReference>
<dbReference type="Pfam" id="PF01532">
    <property type="entry name" value="Glyco_hydro_47"/>
    <property type="match status" value="2"/>
</dbReference>
<comment type="caution">
    <text evidence="11">The sequence shown here is derived from an EMBL/GenBank/DDBJ whole genome shotgun (WGS) entry which is preliminary data.</text>
</comment>
<feature type="region of interest" description="Disordered" evidence="9">
    <location>
        <begin position="418"/>
        <end position="484"/>
    </location>
</feature>
<comment type="pathway">
    <text evidence="2">Protein modification; protein glycosylation.</text>
</comment>
<feature type="compositionally biased region" description="Basic and acidic residues" evidence="9">
    <location>
        <begin position="684"/>
        <end position="698"/>
    </location>
</feature>
<keyword evidence="12" id="KW-1185">Reference proteome</keyword>
<dbReference type="GO" id="GO:0004571">
    <property type="term" value="F:mannosyl-oligosaccharide 1,2-alpha-mannosidase activity"/>
    <property type="evidence" value="ECO:0007669"/>
    <property type="project" value="InterPro"/>
</dbReference>
<keyword evidence="6" id="KW-0106">Calcium</keyword>
<feature type="region of interest" description="Disordered" evidence="9">
    <location>
        <begin position="742"/>
        <end position="786"/>
    </location>
</feature>
<evidence type="ECO:0000313" key="12">
    <source>
        <dbReference type="Proteomes" id="UP000033647"/>
    </source>
</evidence>
<feature type="region of interest" description="Disordered" evidence="9">
    <location>
        <begin position="51"/>
        <end position="197"/>
    </location>
</feature>
<evidence type="ECO:0000256" key="3">
    <source>
        <dbReference type="ARBA" id="ARBA00007658"/>
    </source>
</evidence>
<feature type="compositionally biased region" description="Basic and acidic residues" evidence="9">
    <location>
        <begin position="611"/>
        <end position="624"/>
    </location>
</feature>
<dbReference type="GO" id="GO:0036503">
    <property type="term" value="P:ERAD pathway"/>
    <property type="evidence" value="ECO:0007669"/>
    <property type="project" value="UniProtKB-ARBA"/>
</dbReference>
<dbReference type="EMBL" id="LAFY01000340">
    <property type="protein sequence ID" value="KJX99897.1"/>
    <property type="molecule type" value="Genomic_DNA"/>
</dbReference>
<keyword evidence="4 8" id="KW-0378">Hydrolase</keyword>
<feature type="chain" id="PRO_5002468702" description="alpha-1,2-Mannosidase" evidence="10">
    <location>
        <begin position="30"/>
        <end position="1287"/>
    </location>
</feature>
<feature type="compositionally biased region" description="Low complexity" evidence="9">
    <location>
        <begin position="1098"/>
        <end position="1117"/>
    </location>
</feature>
<dbReference type="STRING" id="1047168.A0A0F4GS76"/>
<feature type="compositionally biased region" description="Basic and acidic residues" evidence="9">
    <location>
        <begin position="80"/>
        <end position="94"/>
    </location>
</feature>
<feature type="disulfide bond" evidence="7">
    <location>
        <begin position="931"/>
        <end position="960"/>
    </location>
</feature>
<evidence type="ECO:0000256" key="7">
    <source>
        <dbReference type="PIRSR" id="PIRSR601382-3"/>
    </source>
</evidence>
<feature type="region of interest" description="Disordered" evidence="9">
    <location>
        <begin position="1045"/>
        <end position="1124"/>
    </location>
</feature>
<sequence length="1287" mass="143047">MAPRRTRRARWLAIAVCIAIVFLLYERSALENVSYPDYLNVGGGSVLRGGDITGKFHDPDAPLSQSPQQEPSIAGTSIEPEEKSEVKLPEEPKLETPTVPERPAVTEEKHLPALPPLQTEKPAVPQSSASDNVESLENPNNRIDPLYKPPPPTTTSSALPVHWSKQPEKYPITSTRKLPTGTPKPIPRIQHSKPSPADHSRLAAVKKAAQHAWNGYRTHGWGFDEVKPVSGQGKNSFNGWGATLVDSLDTLWIMGMKDEFEEAVNQTAKIDFTTSSRDDIPLFEVTIRYLGGLIAAYDVSGRKYHVLMDKAVELGEILYGAFDTNNRMPETYYKWKPPSAQKKVHPSDGNGRHRVVLAELGTMSLEFTRLAQLSGEDKFYDAIARITDAFEEMQMRTRLPGMWPISVDASGCGKETGVAASRKETGMAARRKGRNPPGKAAEDVAAKASGAFDAAKEKVGQPPVDPPIKQSTDDTIGPEVKLPREPDAKALAEAEKKLLNSENHGAHMDAAMEKMDKNVANPMLHPGKQTDLRNPSELTPNDNELTKRHAKRAAIEPDAAALKAAEKILKDSMDPQANINKAMQAMDKNVANPMAHTGEQQDLRAQPAYQDEERTGNKNVKREAEEAYVPDAAALAAAEKILKDSMNPEAHMDKEMENMDKNVANPMAHTGKQSDLRAQPAYMDQERSSNKNVKREEDGGFVPTEPDAAALAKAEKILKDSQDPEAHMDAAMEKMDKNVANPMAHTGKQSDLRNPSEHAPQGSKPQGGTYTPDSIGLTPGDAPYKAGMGAAYTEQQTASHSDDNRAPKAAYPPADELPMFVEDIPPEEETCIPQGLETPSLHGTEVYTLGGQSDSVYEYFPKEYLLLGGQVEQYKTMYLASTKPIIEKLLFRPMTPDNLDILISGELTVSMNYTTELPYDELTPKNEHLTCFAGGMLAMGGRIFNEPSHIELGKKVTEGCVWGYNATQTGIMPEGLHVMACEDAKDCKWNETKWHDELDPYRSYREEQRKQFFEKYPDYVEATETQVAMERDALKAKEGLKAKTVEVKPKPEEEDAFNAKKKRQLDDEDLGLEEPPTGPEEAPAVLGPAEDTIPDALPPSSTEPLPPLSSLSLTPTETTDEDAYSYPVYTPTPPKTHEQFIQSKLSLEHLPRGFTSLERKYILRPEAIESVWYMFRITGDSHWRDVGWQMFQSIEKATKAKWGHSSIADVTQTGKRKEDEDGEEVWIEGFGQTDQMESFWLAETLKYFYLLFEESERWGLDEWVMNTEAHFFRRPDAGEWDGEKVVK</sequence>
<feature type="compositionally biased region" description="Polar residues" evidence="9">
    <location>
        <begin position="63"/>
        <end position="75"/>
    </location>
</feature>
<dbReference type="GO" id="GO:0005783">
    <property type="term" value="C:endoplasmic reticulum"/>
    <property type="evidence" value="ECO:0007669"/>
    <property type="project" value="TreeGrafter"/>
</dbReference>
<proteinExistence type="inferred from homology"/>
<evidence type="ECO:0000256" key="2">
    <source>
        <dbReference type="ARBA" id="ARBA00004922"/>
    </source>
</evidence>
<dbReference type="PRINTS" id="PR00747">
    <property type="entry name" value="GLYHDRLASE47"/>
</dbReference>
<reference evidence="11 12" key="1">
    <citation type="submission" date="2015-03" db="EMBL/GenBank/DDBJ databases">
        <title>RNA-seq based gene annotation and comparative genomics of four Zymoseptoria species reveal species-specific pathogenicity related genes and transposable element activity.</title>
        <authorList>
            <person name="Grandaubert J."/>
            <person name="Bhattacharyya A."/>
            <person name="Stukenbrock E.H."/>
        </authorList>
    </citation>
    <scope>NUCLEOTIDE SEQUENCE [LARGE SCALE GENOMIC DNA]</scope>
    <source>
        <strain evidence="11 12">Zb18110</strain>
    </source>
</reference>
<comment type="similarity">
    <text evidence="3 8">Belongs to the glycosyl hydrolase 47 family.</text>
</comment>
<dbReference type="OrthoDB" id="8118055at2759"/>
<dbReference type="PANTHER" id="PTHR11742:SF103">
    <property type="entry name" value="ENDOPLASMIC RETICULUM MANNOSIDASE MNL2-RELATED"/>
    <property type="match status" value="1"/>
</dbReference>
<evidence type="ECO:0000313" key="11">
    <source>
        <dbReference type="EMBL" id="KJX99897.1"/>
    </source>
</evidence>
<feature type="region of interest" description="Disordered" evidence="9">
    <location>
        <begin position="599"/>
        <end position="624"/>
    </location>
</feature>
<dbReference type="UniPathway" id="UPA00378"/>
<comment type="cofactor">
    <cofactor evidence="1 6">
        <name>Ca(2+)</name>
        <dbReference type="ChEBI" id="CHEBI:29108"/>
    </cofactor>
</comment>
<dbReference type="GO" id="GO:0005975">
    <property type="term" value="P:carbohydrate metabolic process"/>
    <property type="evidence" value="ECO:0007669"/>
    <property type="project" value="InterPro"/>
</dbReference>
<keyword evidence="10" id="KW-0732">Signal</keyword>
<feature type="binding site" evidence="6">
    <location>
        <position position="1267"/>
    </location>
    <ligand>
        <name>Ca(2+)</name>
        <dbReference type="ChEBI" id="CHEBI:29108"/>
    </ligand>
</feature>
<feature type="signal peptide" evidence="10">
    <location>
        <begin position="1"/>
        <end position="29"/>
    </location>
</feature>
<evidence type="ECO:0000256" key="10">
    <source>
        <dbReference type="SAM" id="SignalP"/>
    </source>
</evidence>
<keyword evidence="6" id="KW-0479">Metal-binding</keyword>
<feature type="compositionally biased region" description="Low complexity" evidence="9">
    <location>
        <begin position="1073"/>
        <end position="1084"/>
    </location>
</feature>
<keyword evidence="8" id="KW-0326">Glycosidase</keyword>
<dbReference type="Gene3D" id="1.50.10.10">
    <property type="match status" value="3"/>
</dbReference>
<dbReference type="SUPFAM" id="SSF48225">
    <property type="entry name" value="Seven-hairpin glycosidases"/>
    <property type="match status" value="2"/>
</dbReference>
<evidence type="ECO:0000256" key="1">
    <source>
        <dbReference type="ARBA" id="ARBA00001913"/>
    </source>
</evidence>
<organism evidence="11 12">
    <name type="scientific">Zymoseptoria brevis</name>
    <dbReference type="NCBI Taxonomy" id="1047168"/>
    <lineage>
        <taxon>Eukaryota</taxon>
        <taxon>Fungi</taxon>
        <taxon>Dikarya</taxon>
        <taxon>Ascomycota</taxon>
        <taxon>Pezizomycotina</taxon>
        <taxon>Dothideomycetes</taxon>
        <taxon>Dothideomycetidae</taxon>
        <taxon>Mycosphaerellales</taxon>
        <taxon>Mycosphaerellaceae</taxon>
        <taxon>Zymoseptoria</taxon>
    </lineage>
</organism>
<evidence type="ECO:0000256" key="5">
    <source>
        <dbReference type="ARBA" id="ARBA00023157"/>
    </source>
</evidence>